<keyword evidence="5 12" id="KW-1133">Transmembrane helix</keyword>
<proteinExistence type="predicted"/>
<sequence>MSSPRALRILRGLSVLAAVFAFGLVMFGAFVRLSNAGLSCPDWPTCYGQVSWPQHAQAVAHADAAFPDRPYEADKAWREQVHRFLAGTLGMMVLALALLASWRRRGALLAVLLGAAFAAVGVGLYMGGEHWWSSLLAVCAIALPLLAAIRLPRPGAWRVCVLALAVIIFQAMLGMWTVTLLLKPIVVMGHLLGGMTTFALLAYAALRFAGVAAADGRLADLRRLVVVGLVLLFCQIALGGWTSANYAALACGYGPGSFPQCLGQWAPPTDFGQGFVLWRGIGVNYEGGVLDMAARSAIQLAHRLGALVVFCYLGWLAYKLARRGLRGFGFAIALALTSQVLLGISNVYFGLPLAVATAHNGVAALLLFTLLATLARTQIRRDESMSLPLEPR</sequence>
<name>A0ABW0QSC3_9GAMM</name>
<feature type="transmembrane region" description="Helical" evidence="12">
    <location>
        <begin position="300"/>
        <end position="318"/>
    </location>
</feature>
<protein>
    <submittedName>
        <fullName evidence="13">Heme A synthase</fullName>
    </submittedName>
</protein>
<evidence type="ECO:0000256" key="1">
    <source>
        <dbReference type="ARBA" id="ARBA00004141"/>
    </source>
</evidence>
<keyword evidence="7" id="KW-0408">Iron</keyword>
<dbReference type="InterPro" id="IPR003780">
    <property type="entry name" value="COX15/CtaA_fam"/>
</dbReference>
<evidence type="ECO:0000256" key="4">
    <source>
        <dbReference type="ARBA" id="ARBA00022723"/>
    </source>
</evidence>
<evidence type="ECO:0000256" key="2">
    <source>
        <dbReference type="ARBA" id="ARBA00022475"/>
    </source>
</evidence>
<evidence type="ECO:0000256" key="7">
    <source>
        <dbReference type="ARBA" id="ARBA00023004"/>
    </source>
</evidence>
<evidence type="ECO:0000256" key="6">
    <source>
        <dbReference type="ARBA" id="ARBA00023002"/>
    </source>
</evidence>
<dbReference type="InterPro" id="IPR050450">
    <property type="entry name" value="COX15/CtaA_HemeA_synthase"/>
</dbReference>
<keyword evidence="9 12" id="KW-0472">Membrane</keyword>
<feature type="transmembrane region" description="Helical" evidence="12">
    <location>
        <begin position="330"/>
        <end position="351"/>
    </location>
</feature>
<evidence type="ECO:0000256" key="9">
    <source>
        <dbReference type="ARBA" id="ARBA00023136"/>
    </source>
</evidence>
<dbReference type="PANTHER" id="PTHR35457">
    <property type="entry name" value="HEME A SYNTHASE"/>
    <property type="match status" value="1"/>
</dbReference>
<feature type="transmembrane region" description="Helical" evidence="12">
    <location>
        <begin position="185"/>
        <end position="209"/>
    </location>
</feature>
<evidence type="ECO:0000256" key="3">
    <source>
        <dbReference type="ARBA" id="ARBA00022692"/>
    </source>
</evidence>
<evidence type="ECO:0000313" key="14">
    <source>
        <dbReference type="Proteomes" id="UP001596114"/>
    </source>
</evidence>
<feature type="transmembrane region" description="Helical" evidence="12">
    <location>
        <begin position="221"/>
        <end position="241"/>
    </location>
</feature>
<comment type="pathway">
    <text evidence="11">Porphyrin-containing compound metabolism.</text>
</comment>
<keyword evidence="4" id="KW-0479">Metal-binding</keyword>
<feature type="transmembrane region" description="Helical" evidence="12">
    <location>
        <begin position="81"/>
        <end position="100"/>
    </location>
</feature>
<dbReference type="Pfam" id="PF02628">
    <property type="entry name" value="COX15-CtaA"/>
    <property type="match status" value="2"/>
</dbReference>
<keyword evidence="14" id="KW-1185">Reference proteome</keyword>
<organism evidence="13 14">
    <name type="scientific">Rhodanobacter ginsengisoli</name>
    <dbReference type="NCBI Taxonomy" id="418646"/>
    <lineage>
        <taxon>Bacteria</taxon>
        <taxon>Pseudomonadati</taxon>
        <taxon>Pseudomonadota</taxon>
        <taxon>Gammaproteobacteria</taxon>
        <taxon>Lysobacterales</taxon>
        <taxon>Rhodanobacteraceae</taxon>
        <taxon>Rhodanobacter</taxon>
    </lineage>
</organism>
<evidence type="ECO:0000256" key="5">
    <source>
        <dbReference type="ARBA" id="ARBA00022989"/>
    </source>
</evidence>
<dbReference type="PANTHER" id="PTHR35457:SF1">
    <property type="entry name" value="HEME A SYNTHASE"/>
    <property type="match status" value="1"/>
</dbReference>
<evidence type="ECO:0000256" key="11">
    <source>
        <dbReference type="ARBA" id="ARBA00023444"/>
    </source>
</evidence>
<dbReference type="Proteomes" id="UP001596114">
    <property type="component" value="Unassembled WGS sequence"/>
</dbReference>
<feature type="transmembrane region" description="Helical" evidence="12">
    <location>
        <begin position="131"/>
        <end position="149"/>
    </location>
</feature>
<dbReference type="EMBL" id="JBHSNF010000004">
    <property type="protein sequence ID" value="MFC5527363.1"/>
    <property type="molecule type" value="Genomic_DNA"/>
</dbReference>
<keyword evidence="8" id="KW-0350">Heme biosynthesis</keyword>
<reference evidence="14" key="1">
    <citation type="journal article" date="2019" name="Int. J. Syst. Evol. Microbiol.">
        <title>The Global Catalogue of Microorganisms (GCM) 10K type strain sequencing project: providing services to taxonomists for standard genome sequencing and annotation.</title>
        <authorList>
            <consortium name="The Broad Institute Genomics Platform"/>
            <consortium name="The Broad Institute Genome Sequencing Center for Infectious Disease"/>
            <person name="Wu L."/>
            <person name="Ma J."/>
        </authorList>
    </citation>
    <scope>NUCLEOTIDE SEQUENCE [LARGE SCALE GENOMIC DNA]</scope>
    <source>
        <strain evidence="14">CGMCC 1.16619</strain>
    </source>
</reference>
<comment type="caution">
    <text evidence="13">The sequence shown here is derived from an EMBL/GenBank/DDBJ whole genome shotgun (WGS) entry which is preliminary data.</text>
</comment>
<evidence type="ECO:0000256" key="10">
    <source>
        <dbReference type="ARBA" id="ARBA00023157"/>
    </source>
</evidence>
<feature type="transmembrane region" description="Helical" evidence="12">
    <location>
        <begin position="156"/>
        <end position="179"/>
    </location>
</feature>
<evidence type="ECO:0000256" key="8">
    <source>
        <dbReference type="ARBA" id="ARBA00023133"/>
    </source>
</evidence>
<accession>A0ABW0QSC3</accession>
<feature type="transmembrane region" description="Helical" evidence="12">
    <location>
        <begin position="107"/>
        <end position="125"/>
    </location>
</feature>
<keyword evidence="10" id="KW-1015">Disulfide bond</keyword>
<feature type="transmembrane region" description="Helical" evidence="12">
    <location>
        <begin position="357"/>
        <end position="375"/>
    </location>
</feature>
<evidence type="ECO:0000313" key="13">
    <source>
        <dbReference type="EMBL" id="MFC5527363.1"/>
    </source>
</evidence>
<comment type="subcellular location">
    <subcellularLocation>
        <location evidence="1">Membrane</location>
        <topology evidence="1">Multi-pass membrane protein</topology>
    </subcellularLocation>
</comment>
<keyword evidence="2" id="KW-1003">Cell membrane</keyword>
<dbReference type="RefSeq" id="WP_377321936.1">
    <property type="nucleotide sequence ID" value="NZ_JBHSNF010000004.1"/>
</dbReference>
<keyword evidence="3 12" id="KW-0812">Transmembrane</keyword>
<gene>
    <name evidence="13" type="ORF">ACFPPA_16600</name>
</gene>
<keyword evidence="6" id="KW-0560">Oxidoreductase</keyword>
<evidence type="ECO:0000256" key="12">
    <source>
        <dbReference type="SAM" id="Phobius"/>
    </source>
</evidence>
<feature type="transmembrane region" description="Helical" evidence="12">
    <location>
        <begin position="12"/>
        <end position="33"/>
    </location>
</feature>